<reference evidence="9 10" key="1">
    <citation type="submission" date="2022-02" db="EMBL/GenBank/DDBJ databases">
        <title>Description of Brenneria tiliae sp. nov. isolated from symptomatic Tilia x moltkei and Tilia x europaea trees in the UK.</title>
        <authorList>
            <person name="Kile H."/>
        </authorList>
    </citation>
    <scope>NUCLEOTIDE SEQUENCE [LARGE SCALE GENOMIC DNA]</scope>
    <source>
        <strain evidence="9 10">MC1SB4.1</strain>
    </source>
</reference>
<feature type="chain" id="PRO_5046349046" evidence="7">
    <location>
        <begin position="30"/>
        <end position="4807"/>
    </location>
</feature>
<evidence type="ECO:0000259" key="8">
    <source>
        <dbReference type="SMART" id="SM00912"/>
    </source>
</evidence>
<comment type="caution">
    <text evidence="9">The sequence shown here is derived from an EMBL/GenBank/DDBJ whole genome shotgun (WGS) entry which is preliminary data.</text>
</comment>
<evidence type="ECO:0000256" key="1">
    <source>
        <dbReference type="ARBA" id="ARBA00004219"/>
    </source>
</evidence>
<dbReference type="NCBIfam" id="TIGR01901">
    <property type="entry name" value="adhes_NPXG"/>
    <property type="match status" value="1"/>
</dbReference>
<evidence type="ECO:0000256" key="3">
    <source>
        <dbReference type="ARBA" id="ARBA00022913"/>
    </source>
</evidence>
<dbReference type="SUPFAM" id="SSF51126">
    <property type="entry name" value="Pectin lyase-like"/>
    <property type="match status" value="1"/>
</dbReference>
<evidence type="ECO:0000256" key="7">
    <source>
        <dbReference type="SAM" id="SignalP"/>
    </source>
</evidence>
<accession>A0ABT0MQH8</accession>
<dbReference type="Proteomes" id="UP001203069">
    <property type="component" value="Unassembled WGS sequence"/>
</dbReference>
<evidence type="ECO:0000313" key="9">
    <source>
        <dbReference type="EMBL" id="MCL2892095.1"/>
    </source>
</evidence>
<evidence type="ECO:0000256" key="2">
    <source>
        <dbReference type="ARBA" id="ARBA00022656"/>
    </source>
</evidence>
<dbReference type="PANTHER" id="PTHR34491:SF156">
    <property type="entry name" value="KINESIN MOTOR DOMAIN-CONTAINING PROTEIN"/>
    <property type="match status" value="1"/>
</dbReference>
<dbReference type="InterPro" id="IPR010069">
    <property type="entry name" value="CdiA_FHA1_rpt"/>
</dbReference>
<dbReference type="RefSeq" id="WP_249243886.1">
    <property type="nucleotide sequence ID" value="NZ_JAKPBZ010000106.1"/>
</dbReference>
<dbReference type="Pfam" id="PF13332">
    <property type="entry name" value="Fil_haemagg_2"/>
    <property type="match status" value="7"/>
</dbReference>
<dbReference type="InterPro" id="IPR012334">
    <property type="entry name" value="Pectin_lyas_fold"/>
</dbReference>
<organism evidence="9 10">
    <name type="scientific">Brenneria tiliae</name>
    <dbReference type="NCBI Taxonomy" id="2914984"/>
    <lineage>
        <taxon>Bacteria</taxon>
        <taxon>Pseudomonadati</taxon>
        <taxon>Pseudomonadota</taxon>
        <taxon>Gammaproteobacteria</taxon>
        <taxon>Enterobacterales</taxon>
        <taxon>Pectobacteriaceae</taxon>
        <taxon>Brenneria</taxon>
    </lineage>
</organism>
<keyword evidence="10" id="KW-1185">Reference proteome</keyword>
<name>A0ABT0MQH8_9GAMM</name>
<keyword evidence="6" id="KW-0175">Coiled coil</keyword>
<evidence type="ECO:0000256" key="6">
    <source>
        <dbReference type="SAM" id="Coils"/>
    </source>
</evidence>
<protein>
    <submittedName>
        <fullName evidence="9">Hemagglutinin repeat-containing protein</fullName>
    </submittedName>
</protein>
<evidence type="ECO:0000256" key="5">
    <source>
        <dbReference type="ARBA" id="ARBA00024043"/>
    </source>
</evidence>
<proteinExistence type="inferred from homology"/>
<dbReference type="InterPro" id="IPR025157">
    <property type="entry name" value="Hemagglutinin_rpt"/>
</dbReference>
<dbReference type="Gene3D" id="2.160.20.10">
    <property type="entry name" value="Single-stranded right-handed beta-helix, Pectin lyase-like"/>
    <property type="match status" value="2"/>
</dbReference>
<keyword evidence="3" id="KW-1266">Target cell cytoplasm</keyword>
<feature type="domain" description="Filamentous haemagglutinin FhaB/tRNA nuclease CdiA-like TPS" evidence="8">
    <location>
        <begin position="45"/>
        <end position="166"/>
    </location>
</feature>
<dbReference type="EMBL" id="JAKPBZ010000106">
    <property type="protein sequence ID" value="MCL2892095.1"/>
    <property type="molecule type" value="Genomic_DNA"/>
</dbReference>
<comment type="subcellular location">
    <subcellularLocation>
        <location evidence="1">Target cell</location>
        <location evidence="1">Target cell cytoplasm</location>
    </subcellularLocation>
</comment>
<dbReference type="InterPro" id="IPR011050">
    <property type="entry name" value="Pectin_lyase_fold/virulence"/>
</dbReference>
<evidence type="ECO:0000313" key="10">
    <source>
        <dbReference type="Proteomes" id="UP001203069"/>
    </source>
</evidence>
<feature type="signal peptide" evidence="7">
    <location>
        <begin position="1"/>
        <end position="29"/>
    </location>
</feature>
<gene>
    <name evidence="9" type="ORF">MFP26_05205</name>
</gene>
<evidence type="ECO:0000256" key="4">
    <source>
        <dbReference type="ARBA" id="ARBA00023026"/>
    </source>
</evidence>
<sequence length="4807" mass="496437">MKPIKTTQRLMAYTLINLIAFQPVLPAMAAGVKVAAGNTALDNAGNGVPVVNIATPNGAGISHNQYHDFNVDKQGLILNNGTAQLNPTQLGGLIQNNPNLTGKAADAIINEVVSPNRSTLAGYLEVGGKQASVMVANPYGITCDGCGFINTPQVTLTTGTPQFDAQGRLQALEVKGGDITLSGKGLDASQSDYLSLISRTAQINAGLNANDTRIVLGANNVSEEGGVTAREDAAGGTRVALDTGALGGMYSNRIRLVSSDKGVGVNVGNLSARSGDITLSANGKLSVGDAIAAGDIRAQGESLALQGKQQAGGEIALGATGGIALTDAALRAGQSVSLAAEGELNATGSRISAGVDAQGAVTSGYQLLLKGDVVTINNSQLAADNMAVKAANALRQDEQSAIKADNELTLHGKDIALSGAADARHIRLEAQTLTAAGSARLQAKDSSVVRAAGQGDWQGNLTAGEDLTLEGGKIVQRGTLAAKTLNLQLDSLDNQGDIAALQGLSFVGDQLINGGSLAAAQQLTLKAKRLDNAGLLSARGELRLELQALLNNQGKILTENHLFMLADGVSNHGVVQAESLALHGANIANQGTITAQQSIDLYGGTIDNQGAINAGQRIDLHGDAALSAGGTLAASLDTRLDNSGMLLAGKTLDIRAADVTNSGTLTAPDLKLQSASLDNQGIIQAENSLTVDAGQRLVQRAGGKLLAGDALTLTAADVETDGELQAKQFLLNAQRWLNQGKTSISGDAQATAYSLENTGSLLAQGNWLLSGQDLVNQGILQGERLELRANNIVNSGRAQSFQSSVLQGDNGLINSGEWLSGDALQLTSADMDNSGSLRALTIRAQSDRVNNSGQISAIDRLDLTIADRLNNQGTLYANQLALSAGEVNQQGTLEGRSLRVDAGELDNQGTIVGVDALTLAIGDRLHNQGELLSQGDSTSTARLIDNRGEWQAQTITLHADRVSNAGKILGIAALTLTAQDALVNHPSGKLLSQGVAALTAADAVNAGDWQAASLTLEAGNLSNSGRIQGAQALTMALGSGNLNNDGSLISGGDSLLSARQMDNQGTLQGNNIAIAAASLNNAGKISGADSLTLALEQSLDNSGDLHSDRLRIDAAGVNNRGGLFGVSDLQLRLRGDLDNAGTLSGKALELTAQNIRQNGLLEGQRLDVHAETLDNQGKTLGVDALTLAIGDALHNSGALLSQGDSTVTAQTVDNHGQWQAGNIALTADEVSNAGQIVGIAALTLTANRSLRNLQSGKLLTQGVATLRAADALNQGEWQAGSLLLAAQGFTNQGTIISAGDTQLSARQINNQGVLSGSGATLLVGEDIRNDGDLLAADSLSVAGNYQGAGRLQSDGTLTLRGGSLRNGGDWQGDTLRLQGLTLENQGTLLGNTIDVSANKMVNGGDIYGNLLAINAAQAANDGTLTGVEGLSVNLAGDLVNQGDIASRLLSVEADNLTNRGNMQGVNDLRLALQNDLHNDGLISGSQALEVTAKNIDQRGTLEGRTLTMRATNLDNQGRMLGVDALTVTLDAADGGRLLNQGMLLSGGDTRLSASQIDNQGIISGSGATVLISGETRNDGDILAAQSLSLYGDYQGQGSLHTDGALTLRGGYLRNAGYWESRALALVGDTIANQGTIVGTVADIIAKDVINDGEITAVNKLTFTLENSLSNQGALNGTLLEVTANRLSNKGEINAVDGLTLAVNDGLDNQGALYGASLTIAARDLVNRGAITGIDSLKLNLAQSLNNTGSLNSNLLTAEAAQGTNDGQIIGVNGLSLSFSGDLDNNGLISGNNTLNVVAGRLNQRDTLEGRTLHLQADELDNQGKMLGVDALTLAISGNARNQGKWLSQGDSTLTAERVENLGVWLADSIDAAAALLTNNGNIIAGAGLSLNGEYQGDGLLYTTGLLALRGNRLTNTGRWESSALQLTAGSLDNQGTIIGEQSLELDLSGDLTVGADGQLLTNGELLAQAANVSNQGFWQGKLLALTADALLNHGTLVGLNHLQITGQETLTNREGGEILTNGDAVINSAWFSNGGALLADDLRLSAERVENQGEIFSQGTAVLSGAAFDNGGTVTGIGGLDLQFTDSLLNLSSGRLLSGGALSVQAEDIDNQGAINAADLTLRGANGLNNNGVLQGSTSLKLESAGQLSNQQAGQILSDGTTTLQAAALDNAGWLQGRNLDVQAQRFSQQGSLIAQDKLTLRIPQWVNRGLIQAQRAEIIADVLENQGTLLGLTQLALQTQRLINQSGGKIYSAQDLSLNTAELQQDGQLLALGNLTADISGPLAFTQILAAGKRLTLNVAGDLDQRGTLQGQSVALTSTGSLTNQGAILAGDGDSTISAQNIIQQEAGSIQAGGNLSLASEKNIDNQGLIGAAGDLLMQAGSALNNTSLLYAGGNMRLFSDSLSNIFGNILAGNNLWIQRDAQGNASASVLNSSGTIETQSGDINIVTGTLTNQREGLVVTETALAAESVPDWAGATTANIPIEWFSADEYGIHQKTRETKSGGSNGASSNVYHYYVYAPYEKADIKKINVGSKSVNVSAQGESARISAGNDLFVNAHELNNQASQFFSTGSMLLKGSKLINQSYFSGVVNESLIYQYKGQSIYVYSKQYYDLYRPSKYIYGENIKVQNNYIPYQLVGTPTYEQTVGESYNALIQAGGTITADFKEDISNTTLQPGSGGFIPGTVTPVLAATSALSPLQQQTALAGNDASLVDLSNALEAADNAVGETAKNVSLSQVTSGTTTLENAERQALTKNDALVLQQPGQTNPAATEIALSNNGQISPQQPGLSIDRPATNIEQPQAVALNPLDAAVGTVAAPEKPQLAADAAETPISVESSAPFSQLSAAELLSSIGNGLQALSSNPLADYPLPTGNNGLLVVDPASDGRYLIHSNPQLEQLGQVDNALFSDLQNMLGQRPSTAAQIETSAQWTQADKVLGSAYLLDKLNLDADHDYRFLGDAAFDTRYISNAVLSQSGKRYLEGTGSDLSQMQMLLDNAAAAQKGLDLQLGVSLTADQVANLSQSIVWWENIEVNGQTVLAPKLYLAQADQNNLQGSAIVANQVQLSAGGSVTNSGTINAVELLAIASGDNIDNQEGGLLKADGSLNLIALNNITNSGSRIEGGTLQLASINGDVINKTESRQWQSASDGLSHGGTGSITYSELGVTAAIVAGDSLTISAGNNVRNLAATLSAGQDMTLNAGNNIAIEALTLTNNRLDQGRINQSSLNTAVQGGTLNAGGALQANAGNDIRIDAGDLSGETGLSLAAGNDIQLTAQQTLEETLSSNGGGTAQRRTQEIAATQLLSGGDLSLSAGRDILSEAASLTATGNAALTAGRDLDLLAETEESYSGNWWKRHADWQQSITQQSSEITAGEGLTLQAGNDINLQAAQGIADGALTAQAGNDINLLSATETQHTFFEETKIKKKTFSKTVTHTIRDNFSTEEKGSLLSGGSVVLQADHDINVKGSAIAGNELVALKAGNDIDATASIEERRDYEKQTRKKSGLMSGGGLGFTIGKQSSTAEYNGVETRQSEARSLIGAEDGNVVIQAGKNVSVTGSDVIAARTTQSDDSERGNIAILAENIAIASGQDTLDITTRFESKSSGISIALKGTPYDSYQNMRDIAQTEGATSRVRLLIGETAAMIFDAPQIAVSVGSSSSKSSQHTQGVYQIGSALTAAGNIQLQATGDGQLDEHGKARSGDILVAGSAVDGGEDVLLNATRGIALQSVSNTEHTTQQNSSSGWSFSDAIAGIGTSIRHIGGGPNHGAGMIPLASEQTRETQQADTLAQTVSTVSGRTVTLNSQDGDILVAGSAVNGVNDVLLQAGNGNVVINAGQNNARNETTGSSKTIGDLGGDGYSGTVGWQSTKYHALDEVNQQSAVRSHLQSNEGNVSVAAKEDVTIAGTDLRAGESLSLTGRNITLDPAVDTELRLREQQSSQYGVTTALSGYVVSAVQAVEKLSQSVEDKRDPRLSAIYAAQSALTLATQTTVTDMNSAAVKVTVSVGGGSSRSSQRKEAVTQEGSTLYAGEEIRLAAERDITAVGADIRARNIELNAGDNLNLVAAQNEESITGSSSGSRAGVGVGFGLGGQQNGFTVELSASAQQGKENGNNLTHQLTQMHATEEVKLVSGADTLLNGAVVSGQRVAADVGGDLLISSTQDTATYDSKNSSAGLNVSICVPPICAGQTVAGNANLSQQILNNNYASVREQSGIRAGDGGFDIRVGNHTQLDGAVLASEADADKNRLSTATLGWRDIANISDYQGSGFSIGVSTDSMPVSSLAQNKDRQSGITQSAVAPAVIEIRDGSAQRQDIAQLSRDTAGANDSVNDGFDRQKVEDKLAIQQEATALGAQALDAYKTYKKSEAVAQARTRLTQEGVSADEIEARIQSSEEVQAVEREYGAGSEFWTAGTALTAVLAGGLGGNATGVVTGAAAPYLAGLVKEVSQDNESARIALHTVLGAFLAQAQGGSAAGGAAGGLVSSAGAQALTTLLYPGVKAEELTGEQKELIANLITLAGAGAGGLIGGNLTGAGSGANTAKNEVENNSLAEIAEQQVFGVSQEEKYQNAQKQLAAAVEEFKAQNCAGMSAEACSAKISEHRDELLKGAAGFGLDFVPVVGDIKSFAEAQSALDYLVAAVGLIPGAGDAAGKAIKAAETALKKGDVGEASKLINKASDEIQAVKPLDVGSYKELKDRSVVGDSLEHDHIPSFAALRTAKENELGRKLSPTEEKILYQNATAVEVPKDIHRAGLTYGGKNTAAQVQQDALDLCGAVCRDTDALRTNMIERGYEPALVDDAVKKIIDRNRQTGVIK</sequence>
<keyword evidence="4" id="KW-0843">Virulence</keyword>
<dbReference type="InterPro" id="IPR006914">
    <property type="entry name" value="VENN_dom"/>
</dbReference>
<feature type="coiled-coil region" evidence="6">
    <location>
        <begin position="4553"/>
        <end position="4580"/>
    </location>
</feature>
<dbReference type="NCBIfam" id="TIGR01731">
    <property type="entry name" value="fil_hemag_20aa"/>
    <property type="match status" value="31"/>
</dbReference>
<keyword evidence="2" id="KW-0800">Toxin</keyword>
<comment type="similarity">
    <text evidence="5">In the N-terminal section; belongs to the CdiA toxin family.</text>
</comment>
<dbReference type="InterPro" id="IPR008638">
    <property type="entry name" value="FhaB/CdiA-like_TPS"/>
</dbReference>
<dbReference type="PANTHER" id="PTHR34491">
    <property type="entry name" value="A-TYPE INCLUSION PROTEIN, PUTATIVE-RELATED"/>
    <property type="match status" value="1"/>
</dbReference>
<dbReference type="Pfam" id="PF04829">
    <property type="entry name" value="PT-VENN"/>
    <property type="match status" value="1"/>
</dbReference>
<dbReference type="Pfam" id="PF05860">
    <property type="entry name" value="TPS"/>
    <property type="match status" value="1"/>
</dbReference>
<dbReference type="SMART" id="SM00912">
    <property type="entry name" value="Haemagg_act"/>
    <property type="match status" value="1"/>
</dbReference>
<keyword evidence="7" id="KW-0732">Signal</keyword>